<feature type="region of interest" description="Disordered" evidence="6">
    <location>
        <begin position="23"/>
        <end position="44"/>
    </location>
</feature>
<dbReference type="EMBL" id="BAAAKJ010000551">
    <property type="protein sequence ID" value="GAA1416295.1"/>
    <property type="molecule type" value="Genomic_DNA"/>
</dbReference>
<evidence type="ECO:0000256" key="4">
    <source>
        <dbReference type="ARBA" id="ARBA00023004"/>
    </source>
</evidence>
<evidence type="ECO:0000256" key="2">
    <source>
        <dbReference type="ARBA" id="ARBA00022723"/>
    </source>
</evidence>
<dbReference type="PANTHER" id="PTHR10543">
    <property type="entry name" value="BETA-CAROTENE DIOXYGENASE"/>
    <property type="match status" value="1"/>
</dbReference>
<dbReference type="PANTHER" id="PTHR10543:SF89">
    <property type="entry name" value="CAROTENOID 9,10(9',10')-CLEAVAGE DIOXYGENASE 1"/>
    <property type="match status" value="1"/>
</dbReference>
<gene>
    <name evidence="7" type="ORF">GCM10009639_70530</name>
</gene>
<dbReference type="EC" id="1.13.11.-" evidence="5"/>
<comment type="cofactor">
    <cofactor evidence="5">
        <name>Fe(2+)</name>
        <dbReference type="ChEBI" id="CHEBI:29033"/>
    </cofactor>
    <text evidence="5">Binds 1 Fe(2+) ion per subunit.</text>
</comment>
<dbReference type="Proteomes" id="UP001499863">
    <property type="component" value="Unassembled WGS sequence"/>
</dbReference>
<dbReference type="Pfam" id="PF03055">
    <property type="entry name" value="RPE65"/>
    <property type="match status" value="1"/>
</dbReference>
<evidence type="ECO:0000256" key="1">
    <source>
        <dbReference type="ARBA" id="ARBA00006787"/>
    </source>
</evidence>
<accession>A0ABN1YK74</accession>
<reference evidence="7 8" key="1">
    <citation type="journal article" date="2019" name="Int. J. Syst. Evol. Microbiol.">
        <title>The Global Catalogue of Microorganisms (GCM) 10K type strain sequencing project: providing services to taxonomists for standard genome sequencing and annotation.</title>
        <authorList>
            <consortium name="The Broad Institute Genomics Platform"/>
            <consortium name="The Broad Institute Genome Sequencing Center for Infectious Disease"/>
            <person name="Wu L."/>
            <person name="Ma J."/>
        </authorList>
    </citation>
    <scope>NUCLEOTIDE SEQUENCE [LARGE SCALE GENOMIC DNA]</scope>
    <source>
        <strain evidence="7 8">JCM 12393</strain>
    </source>
</reference>
<proteinExistence type="inferred from homology"/>
<keyword evidence="4 5" id="KW-0408">Iron</keyword>
<evidence type="ECO:0000256" key="3">
    <source>
        <dbReference type="ARBA" id="ARBA00023002"/>
    </source>
</evidence>
<name>A0ABN1YK74_9ACTN</name>
<dbReference type="InterPro" id="IPR004294">
    <property type="entry name" value="Carotenoid_Oase"/>
</dbReference>
<evidence type="ECO:0000313" key="8">
    <source>
        <dbReference type="Proteomes" id="UP001499863"/>
    </source>
</evidence>
<keyword evidence="5" id="KW-0223">Dioxygenase</keyword>
<dbReference type="RefSeq" id="WP_344345882.1">
    <property type="nucleotide sequence ID" value="NZ_BAAAKJ010000551.1"/>
</dbReference>
<comment type="similarity">
    <text evidence="1 5">Belongs to the carotenoid oxygenase family.</text>
</comment>
<sequence length="461" mass="50207">MPRATGHTSTSHLSSTAHLLGRGYRPVPAETGHTGLTVHGDLPPQLDGTFLRIGPNTRGEHDPAVQHAFAGAGMVHGLRLGGGRAHWYRNRWLRGDTVSRELGELPTPGPRRGLDDNVNANLVHHAGRTLAVTDGGALPLVLDPGLRTVARTDFDATLPGGFCAHPLTDPLTGELHAVAVDPAGDEAVLLTVDVEGRVREALPVPVKGRPWMHAFALTERHAVLFDLPVAHDPAEARAGSPAPYSWRPDREARVGIVRRDRTGATALWLDVPPCFVFHPVNAFEDADGRITVDVIRHERAFDRDRLHPSESAPTLWRWILDPREGAVLERRLDGRVQEFPRIDERRTGLPYRYAFTVELVPGQGAALCGPALLRHDLATGRTDRHAFTGGRQSGEPVFVPRDALAPEADGWLLTLVYDPAADRSELVVLDTADFTGPPVAVVPLPVRVPHGFHARWVPAGW</sequence>
<organism evidence="7 8">
    <name type="scientific">Kitasatospora putterlickiae</name>
    <dbReference type="NCBI Taxonomy" id="221725"/>
    <lineage>
        <taxon>Bacteria</taxon>
        <taxon>Bacillati</taxon>
        <taxon>Actinomycetota</taxon>
        <taxon>Actinomycetes</taxon>
        <taxon>Kitasatosporales</taxon>
        <taxon>Streptomycetaceae</taxon>
        <taxon>Kitasatospora</taxon>
    </lineage>
</organism>
<keyword evidence="3 5" id="KW-0560">Oxidoreductase</keyword>
<comment type="caution">
    <text evidence="7">The sequence shown here is derived from an EMBL/GenBank/DDBJ whole genome shotgun (WGS) entry which is preliminary data.</text>
</comment>
<protein>
    <recommendedName>
        <fullName evidence="5">Dioxygenase</fullName>
        <ecNumber evidence="5">1.13.11.-</ecNumber>
    </recommendedName>
</protein>
<evidence type="ECO:0000256" key="5">
    <source>
        <dbReference type="RuleBase" id="RU364048"/>
    </source>
</evidence>
<keyword evidence="2 5" id="KW-0479">Metal-binding</keyword>
<evidence type="ECO:0000313" key="7">
    <source>
        <dbReference type="EMBL" id="GAA1416295.1"/>
    </source>
</evidence>
<evidence type="ECO:0000256" key="6">
    <source>
        <dbReference type="SAM" id="MobiDB-lite"/>
    </source>
</evidence>
<keyword evidence="8" id="KW-1185">Reference proteome</keyword>